<evidence type="ECO:0000256" key="8">
    <source>
        <dbReference type="ARBA" id="ARBA00023157"/>
    </source>
</evidence>
<keyword evidence="9" id="KW-0676">Redox-active center</keyword>
<evidence type="ECO:0000256" key="5">
    <source>
        <dbReference type="ARBA" id="ARBA00022989"/>
    </source>
</evidence>
<keyword evidence="7 10" id="KW-0472">Membrane</keyword>
<feature type="transmembrane region" description="Helical" evidence="10">
    <location>
        <begin position="83"/>
        <end position="104"/>
    </location>
</feature>
<keyword evidence="4" id="KW-0874">Quinone</keyword>
<dbReference type="STRING" id="1451189.CFAL_02885"/>
<dbReference type="Pfam" id="PF07884">
    <property type="entry name" value="VKOR"/>
    <property type="match status" value="1"/>
</dbReference>
<accession>A0A418Q4I9</accession>
<evidence type="ECO:0000256" key="2">
    <source>
        <dbReference type="ARBA" id="ARBA00006214"/>
    </source>
</evidence>
<feature type="transmembrane region" description="Helical" evidence="10">
    <location>
        <begin position="147"/>
        <end position="171"/>
    </location>
</feature>
<organism evidence="12 13">
    <name type="scientific">Corynebacterium falsenii</name>
    <dbReference type="NCBI Taxonomy" id="108486"/>
    <lineage>
        <taxon>Bacteria</taxon>
        <taxon>Bacillati</taxon>
        <taxon>Actinomycetota</taxon>
        <taxon>Actinomycetes</taxon>
        <taxon>Mycobacteriales</taxon>
        <taxon>Corynebacteriaceae</taxon>
        <taxon>Corynebacterium</taxon>
    </lineage>
</organism>
<evidence type="ECO:0000256" key="3">
    <source>
        <dbReference type="ARBA" id="ARBA00022692"/>
    </source>
</evidence>
<evidence type="ECO:0000313" key="12">
    <source>
        <dbReference type="EMBL" id="RIX33195.1"/>
    </source>
</evidence>
<dbReference type="AlphaFoldDB" id="A0A418Q4I9"/>
<evidence type="ECO:0000256" key="9">
    <source>
        <dbReference type="ARBA" id="ARBA00023284"/>
    </source>
</evidence>
<keyword evidence="13" id="KW-1185">Reference proteome</keyword>
<evidence type="ECO:0000256" key="7">
    <source>
        <dbReference type="ARBA" id="ARBA00023136"/>
    </source>
</evidence>
<dbReference type="GO" id="GO:0016020">
    <property type="term" value="C:membrane"/>
    <property type="evidence" value="ECO:0007669"/>
    <property type="project" value="UniProtKB-SubCell"/>
</dbReference>
<dbReference type="OrthoDB" id="9783799at2"/>
<sequence length="176" mass="19803">MLIMATIALIFSTLIMYDKLQLMLDPNFEPACTISTIVSCTDVMSSQQASAFGFPNPFIGMIGFPVVMTTGVVLASGVKLPKWYWHCTIVGLGLGVVFVHWLAYQAIYKIVALCPYCMVVWSMMLPLFIMTLVHVRRETRRERGEVVAHSAFGMPFVVLIVWYLGFFALIADQFIF</sequence>
<proteinExistence type="inferred from homology"/>
<evidence type="ECO:0000256" key="4">
    <source>
        <dbReference type="ARBA" id="ARBA00022719"/>
    </source>
</evidence>
<dbReference type="GO" id="GO:0016491">
    <property type="term" value="F:oxidoreductase activity"/>
    <property type="evidence" value="ECO:0007669"/>
    <property type="project" value="UniProtKB-KW"/>
</dbReference>
<dbReference type="InterPro" id="IPR012932">
    <property type="entry name" value="VKOR"/>
</dbReference>
<evidence type="ECO:0000259" key="11">
    <source>
        <dbReference type="SMART" id="SM00756"/>
    </source>
</evidence>
<keyword evidence="8" id="KW-1015">Disulfide bond</keyword>
<reference evidence="12 13" key="1">
    <citation type="submission" date="2018-09" db="EMBL/GenBank/DDBJ databases">
        <title>Optimization and identification of Corynebacterium falsenii FN1-14 from fish paste.</title>
        <authorList>
            <person name="Daroonpunt R."/>
            <person name="Tanasupawat S."/>
        </authorList>
    </citation>
    <scope>NUCLEOTIDE SEQUENCE [LARGE SCALE GENOMIC DNA]</scope>
    <source>
        <strain evidence="12 13">FN1-14</strain>
    </source>
</reference>
<name>A0A418Q4I9_9CORY</name>
<dbReference type="SMART" id="SM00756">
    <property type="entry name" value="VKc"/>
    <property type="match status" value="1"/>
</dbReference>
<comment type="caution">
    <text evidence="12">The sequence shown here is derived from an EMBL/GenBank/DDBJ whole genome shotgun (WGS) entry which is preliminary data.</text>
</comment>
<evidence type="ECO:0000313" key="13">
    <source>
        <dbReference type="Proteomes" id="UP000285278"/>
    </source>
</evidence>
<dbReference type="Proteomes" id="UP000285278">
    <property type="component" value="Unassembled WGS sequence"/>
</dbReference>
<comment type="subcellular location">
    <subcellularLocation>
        <location evidence="1">Membrane</location>
        <topology evidence="1">Multi-pass membrane protein</topology>
    </subcellularLocation>
</comment>
<keyword evidence="3 10" id="KW-0812">Transmembrane</keyword>
<keyword evidence="6" id="KW-0560">Oxidoreductase</keyword>
<dbReference type="InterPro" id="IPR041714">
    <property type="entry name" value="VKOR_Actinobacteria"/>
</dbReference>
<feature type="transmembrane region" description="Helical" evidence="10">
    <location>
        <begin position="58"/>
        <end position="76"/>
    </location>
</feature>
<evidence type="ECO:0000256" key="1">
    <source>
        <dbReference type="ARBA" id="ARBA00004141"/>
    </source>
</evidence>
<dbReference type="InterPro" id="IPR038354">
    <property type="entry name" value="VKOR_sf"/>
</dbReference>
<dbReference type="GO" id="GO:0048038">
    <property type="term" value="F:quinone binding"/>
    <property type="evidence" value="ECO:0007669"/>
    <property type="project" value="UniProtKB-KW"/>
</dbReference>
<dbReference type="EMBL" id="QXJK01000021">
    <property type="protein sequence ID" value="RIX33195.1"/>
    <property type="molecule type" value="Genomic_DNA"/>
</dbReference>
<gene>
    <name evidence="12" type="ORF">D3M95_11010</name>
</gene>
<comment type="similarity">
    <text evidence="2">Belongs to the VKOR family.</text>
</comment>
<keyword evidence="5 10" id="KW-1133">Transmembrane helix</keyword>
<evidence type="ECO:0000256" key="6">
    <source>
        <dbReference type="ARBA" id="ARBA00023002"/>
    </source>
</evidence>
<dbReference type="Gene3D" id="1.20.1440.130">
    <property type="entry name" value="VKOR domain"/>
    <property type="match status" value="1"/>
</dbReference>
<feature type="transmembrane region" description="Helical" evidence="10">
    <location>
        <begin position="110"/>
        <end position="135"/>
    </location>
</feature>
<evidence type="ECO:0000256" key="10">
    <source>
        <dbReference type="SAM" id="Phobius"/>
    </source>
</evidence>
<dbReference type="CDD" id="cd12922">
    <property type="entry name" value="VKOR_5"/>
    <property type="match status" value="1"/>
</dbReference>
<feature type="domain" description="Vitamin K epoxide reductase" evidence="11">
    <location>
        <begin position="1"/>
        <end position="135"/>
    </location>
</feature>
<protein>
    <submittedName>
        <fullName evidence="12">Vitamin K epoxide reductase</fullName>
    </submittedName>
</protein>